<dbReference type="InterPro" id="IPR004291">
    <property type="entry name" value="Transposase_IS66_central"/>
</dbReference>
<dbReference type="KEGG" id="mya:MORIYA_3133"/>
<dbReference type="PANTHER" id="PTHR33678:SF2">
    <property type="match status" value="1"/>
</dbReference>
<dbReference type="OrthoDB" id="9800877at2"/>
<evidence type="ECO:0000313" key="5">
    <source>
        <dbReference type="Proteomes" id="UP000250163"/>
    </source>
</evidence>
<feature type="domain" description="Transposase IS66 central" evidence="1">
    <location>
        <begin position="188"/>
        <end position="484"/>
    </location>
</feature>
<dbReference type="EMBL" id="LS483250">
    <property type="protein sequence ID" value="SQD80719.1"/>
    <property type="molecule type" value="Genomic_DNA"/>
</dbReference>
<sequence length="530" mass="59136">MLTQSFTDIDNDALDALIERVTEAKEHELALSSADCQLLLNALMTLANLQENIASKDVTIHKLKKLVGIVKSSEKLGALISQQGVAAKGKKAQHKQIKRTKPKTQKVKPTIIHHALTVLTKGELCPECDLGKLTKYEPASFLRITGQSPFVPEQHIMERLRCNACGAYFTAPLAENVQADGHAKQKYGYSARSLMAINKYYAGTPFYRQGSLQNILGVPITASSIFDQTEYVANAIWPVFKHLRTIAGNAKHYYIDDTTHRILDQTAIIKKQRNSDKERVRTGVYSSGMIATTTADQKIVLFETNIGHAGEFIDSVLCLRDKTSSPPIIMSDALASNRPSVDVEFIQSLCNSHARRQFVDVLSHFPDEVAGILDRYGEIWHIDNLATEKQLNSEQRQAYHDENSRPIMAEIRAWGRQHLSDGSVEENSGLGKAIRYFDKHYAGLTCFCTVPGAQLDNNLMEAELKLVVRDRKNAMFHKTLSGASIGDVITSIIATASWAGTNIFDYLNTLQREQEAVKLAPENYLPWNYQ</sequence>
<dbReference type="EMBL" id="LS483250">
    <property type="protein sequence ID" value="SQD79589.1"/>
    <property type="molecule type" value="Genomic_DNA"/>
</dbReference>
<dbReference type="EMBL" id="LS483250">
    <property type="protein sequence ID" value="SQD77588.1"/>
    <property type="molecule type" value="Genomic_DNA"/>
</dbReference>
<name>A0A330LVE4_9GAMM</name>
<organism evidence="4 5">
    <name type="scientific">Moritella yayanosii</name>
    <dbReference type="NCBI Taxonomy" id="69539"/>
    <lineage>
        <taxon>Bacteria</taxon>
        <taxon>Pseudomonadati</taxon>
        <taxon>Pseudomonadota</taxon>
        <taxon>Gammaproteobacteria</taxon>
        <taxon>Alteromonadales</taxon>
        <taxon>Moritellaceae</taxon>
        <taxon>Moritella</taxon>
    </lineage>
</organism>
<dbReference type="PANTHER" id="PTHR33678">
    <property type="entry name" value="BLL1576 PROTEIN"/>
    <property type="match status" value="1"/>
</dbReference>
<dbReference type="Proteomes" id="UP000250163">
    <property type="component" value="Chromosome MORIYA"/>
</dbReference>
<gene>
    <name evidence="2" type="ORF">MORIYA_1110</name>
    <name evidence="3" type="ORF">MORIYA_3133</name>
    <name evidence="4" type="ORF">MORIYA_4267</name>
</gene>
<proteinExistence type="predicted"/>
<keyword evidence="5" id="KW-1185">Reference proteome</keyword>
<evidence type="ECO:0000313" key="2">
    <source>
        <dbReference type="EMBL" id="SQD77588.1"/>
    </source>
</evidence>
<dbReference type="KEGG" id="mya:MORIYA_4267"/>
<dbReference type="KEGG" id="mya:MORIYA_1110"/>
<dbReference type="AlphaFoldDB" id="A0A330LVE4"/>
<dbReference type="Pfam" id="PF03050">
    <property type="entry name" value="DDE_Tnp_IS66"/>
    <property type="match status" value="1"/>
</dbReference>
<protein>
    <submittedName>
        <fullName evidence="4">Transposase</fullName>
    </submittedName>
</protein>
<dbReference type="RefSeq" id="WP_112713283.1">
    <property type="nucleotide sequence ID" value="NZ_LS483250.1"/>
</dbReference>
<reference evidence="5" key="2">
    <citation type="submission" date="2018-05" db="EMBL/GenBank/DDBJ databases">
        <authorList>
            <person name="Cea G.-C."/>
            <person name="William W."/>
        </authorList>
    </citation>
    <scope>NUCLEOTIDE SEQUENCE [LARGE SCALE GENOMIC DNA]</scope>
    <source>
        <strain evidence="5">DB21MT 5</strain>
    </source>
</reference>
<reference evidence="4" key="1">
    <citation type="submission" date="2018-05" db="EMBL/GenBank/DDBJ databases">
        <authorList>
            <person name="Lanie J.A."/>
            <person name="Ng W.-L."/>
            <person name="Kazmierczak K.M."/>
            <person name="Andrzejewski T.M."/>
            <person name="Davidsen T.M."/>
            <person name="Wayne K.J."/>
            <person name="Tettelin H."/>
            <person name="Glass J.I."/>
            <person name="Rusch D."/>
            <person name="Podicherti R."/>
            <person name="Tsui H.-C.T."/>
            <person name="Winkler M.E."/>
        </authorList>
    </citation>
    <scope>NUCLEOTIDE SEQUENCE [LARGE SCALE GENOMIC DNA]</scope>
    <source>
        <strain evidence="4">DB21MT 5</strain>
    </source>
</reference>
<dbReference type="InterPro" id="IPR052344">
    <property type="entry name" value="Transposase-related"/>
</dbReference>
<evidence type="ECO:0000313" key="3">
    <source>
        <dbReference type="EMBL" id="SQD79589.1"/>
    </source>
</evidence>
<evidence type="ECO:0000259" key="1">
    <source>
        <dbReference type="Pfam" id="PF03050"/>
    </source>
</evidence>
<evidence type="ECO:0000313" key="4">
    <source>
        <dbReference type="EMBL" id="SQD80719.1"/>
    </source>
</evidence>
<accession>A0A330LVE4</accession>